<dbReference type="AlphaFoldDB" id="A0A1L9PYA0"/>
<gene>
    <name evidence="5" type="ORF">ASPVEDRAFT_200416</name>
</gene>
<dbReference type="Pfam" id="PF14498">
    <property type="entry name" value="Glyco_hyd_65N_2"/>
    <property type="match status" value="1"/>
</dbReference>
<sequence length="800" mass="87929">MGVWTFLPAVFFGLAAGRSLWSSRPASYGDRSTDDYILKSAYPLGNGKLGAMPFGPPELERILLNVDSLWSGGPFENASYSGGNPLGSQPKYPVLPGIRSKIFDQGTGDVNGLLGTNANYGSYQVLGNLTVDFDGFADYSEYRRSLDLTNGVHTTVYDSDGLHVETTSFCSFPDQVCVWATSSNGTLPPLHVHFENLQVSQDLVNTTCANDDHIRLKGVTQLGPPEGLQYEAVARLSKDSHAKASCHNGRLKVVPSEGKGRVTVIVGAGTNFDHTKGTADDNYSFRGASPGKLVAETTSNAVYKSTETLLDRHIRDFSTLTNRFKLNLPDTLGSKERETAEIISELQATGPSDPFLDGLLFDYSRCLLISSSRENSLPANLQGRWNEDIKPSWSSDYHANINVQMNYWPADQTGLTETQGALWDYMRYNWVPRGAETARLLYNASGWVTHNEMNIFGHTAMKDGATWANYPLAGAWMMQHVWDYFDYTRDIAWHKEIGYPLLKGIAEFWLSQLQEDEFSNDGTLVVNPCNSPEQGPTTFGCAHDQQQIHQVFDNILASAGVVDERDHDFLSQVLSAISKLDKGLHLTDWGGIKEWKLPDSYGYDTKNTHRHLSHLTGWYPGYSLSSYMDGYVNETIQSAIRETLIARGSGNGDDANSGWAKVWRAAAWARLNNTEKAYYHLKYAIQVNFVGNGLSMYGAAEPPFQIDANLGFGGAVLSMLSVDLPLAHDSDDTAVRTVVLGPAIPSAWAGGSVNGLRIRGGGIIDFEWDDSGLVTTAQLTDSKSRVKVVNKEGTILAEHK</sequence>
<dbReference type="OrthoDB" id="2848340at2759"/>
<dbReference type="VEuPathDB" id="FungiDB:ASPVEDRAFT_200416"/>
<dbReference type="Gene3D" id="1.50.10.10">
    <property type="match status" value="1"/>
</dbReference>
<proteinExistence type="predicted"/>
<evidence type="ECO:0000256" key="1">
    <source>
        <dbReference type="SAM" id="SignalP"/>
    </source>
</evidence>
<dbReference type="EMBL" id="KV878135">
    <property type="protein sequence ID" value="OJJ06443.1"/>
    <property type="molecule type" value="Genomic_DNA"/>
</dbReference>
<feature type="signal peptide" evidence="1">
    <location>
        <begin position="1"/>
        <end position="17"/>
    </location>
</feature>
<dbReference type="PIRSF" id="PIRSF007663">
    <property type="entry name" value="UCP007663"/>
    <property type="match status" value="1"/>
</dbReference>
<dbReference type="RefSeq" id="XP_040672205.1">
    <property type="nucleotide sequence ID" value="XM_040809311.1"/>
</dbReference>
<feature type="chain" id="PRO_5012634743" evidence="1">
    <location>
        <begin position="18"/>
        <end position="800"/>
    </location>
</feature>
<name>A0A1L9PYA0_ASPVE</name>
<dbReference type="Pfam" id="PF22124">
    <property type="entry name" value="Glyco_hydro_95_cat"/>
    <property type="match status" value="1"/>
</dbReference>
<reference evidence="6" key="1">
    <citation type="journal article" date="2017" name="Genome Biol.">
        <title>Comparative genomics reveals high biological diversity and specific adaptations in the industrially and medically important fungal genus Aspergillus.</title>
        <authorList>
            <person name="de Vries R.P."/>
            <person name="Riley R."/>
            <person name="Wiebenga A."/>
            <person name="Aguilar-Osorio G."/>
            <person name="Amillis S."/>
            <person name="Uchima C.A."/>
            <person name="Anderluh G."/>
            <person name="Asadollahi M."/>
            <person name="Askin M."/>
            <person name="Barry K."/>
            <person name="Battaglia E."/>
            <person name="Bayram O."/>
            <person name="Benocci T."/>
            <person name="Braus-Stromeyer S.A."/>
            <person name="Caldana C."/>
            <person name="Canovas D."/>
            <person name="Cerqueira G.C."/>
            <person name="Chen F."/>
            <person name="Chen W."/>
            <person name="Choi C."/>
            <person name="Clum A."/>
            <person name="Dos Santos R.A."/>
            <person name="Damasio A.R."/>
            <person name="Diallinas G."/>
            <person name="Emri T."/>
            <person name="Fekete E."/>
            <person name="Flipphi M."/>
            <person name="Freyberg S."/>
            <person name="Gallo A."/>
            <person name="Gournas C."/>
            <person name="Habgood R."/>
            <person name="Hainaut M."/>
            <person name="Harispe M.L."/>
            <person name="Henrissat B."/>
            <person name="Hilden K.S."/>
            <person name="Hope R."/>
            <person name="Hossain A."/>
            <person name="Karabika E."/>
            <person name="Karaffa L."/>
            <person name="Karanyi Z."/>
            <person name="Krasevec N."/>
            <person name="Kuo A."/>
            <person name="Kusch H."/>
            <person name="LaButti K."/>
            <person name="Lagendijk E.L."/>
            <person name="Lapidus A."/>
            <person name="Levasseur A."/>
            <person name="Lindquist E."/>
            <person name="Lipzen A."/>
            <person name="Logrieco A.F."/>
            <person name="MacCabe A."/>
            <person name="Maekelae M.R."/>
            <person name="Malavazi I."/>
            <person name="Melin P."/>
            <person name="Meyer V."/>
            <person name="Mielnichuk N."/>
            <person name="Miskei M."/>
            <person name="Molnar A.P."/>
            <person name="Mule G."/>
            <person name="Ngan C.Y."/>
            <person name="Orejas M."/>
            <person name="Orosz E."/>
            <person name="Ouedraogo J.P."/>
            <person name="Overkamp K.M."/>
            <person name="Park H.-S."/>
            <person name="Perrone G."/>
            <person name="Piumi F."/>
            <person name="Punt P.J."/>
            <person name="Ram A.F."/>
            <person name="Ramon A."/>
            <person name="Rauscher S."/>
            <person name="Record E."/>
            <person name="Riano-Pachon D.M."/>
            <person name="Robert V."/>
            <person name="Roehrig J."/>
            <person name="Ruller R."/>
            <person name="Salamov A."/>
            <person name="Salih N.S."/>
            <person name="Samson R.A."/>
            <person name="Sandor E."/>
            <person name="Sanguinetti M."/>
            <person name="Schuetze T."/>
            <person name="Sepcic K."/>
            <person name="Shelest E."/>
            <person name="Sherlock G."/>
            <person name="Sophianopoulou V."/>
            <person name="Squina F.M."/>
            <person name="Sun H."/>
            <person name="Susca A."/>
            <person name="Todd R.B."/>
            <person name="Tsang A."/>
            <person name="Unkles S.E."/>
            <person name="van de Wiele N."/>
            <person name="van Rossen-Uffink D."/>
            <person name="Oliveira J.V."/>
            <person name="Vesth T.C."/>
            <person name="Visser J."/>
            <person name="Yu J.-H."/>
            <person name="Zhou M."/>
            <person name="Andersen M.R."/>
            <person name="Archer D.B."/>
            <person name="Baker S.E."/>
            <person name="Benoit I."/>
            <person name="Brakhage A.A."/>
            <person name="Braus G.H."/>
            <person name="Fischer R."/>
            <person name="Frisvad J.C."/>
            <person name="Goldman G.H."/>
            <person name="Houbraken J."/>
            <person name="Oakley B."/>
            <person name="Pocsi I."/>
            <person name="Scazzocchio C."/>
            <person name="Seiboth B."/>
            <person name="vanKuyk P.A."/>
            <person name="Wortman J."/>
            <person name="Dyer P.S."/>
            <person name="Grigoriev I.V."/>
        </authorList>
    </citation>
    <scope>NUCLEOTIDE SEQUENCE [LARGE SCALE GENOMIC DNA]</scope>
    <source>
        <strain evidence="6">CBS 583.65</strain>
    </source>
</reference>
<evidence type="ECO:0000313" key="6">
    <source>
        <dbReference type="Proteomes" id="UP000184073"/>
    </source>
</evidence>
<dbReference type="InterPro" id="IPR027414">
    <property type="entry name" value="GH95_N_dom"/>
</dbReference>
<protein>
    <submittedName>
        <fullName evidence="5">Uncharacterized protein</fullName>
    </submittedName>
</protein>
<dbReference type="GeneID" id="63724822"/>
<dbReference type="STRING" id="1036611.A0A1L9PYA0"/>
<dbReference type="PANTHER" id="PTHR31084">
    <property type="entry name" value="ALPHA-L-FUCOSIDASE 2"/>
    <property type="match status" value="1"/>
</dbReference>
<evidence type="ECO:0000259" key="2">
    <source>
        <dbReference type="Pfam" id="PF14498"/>
    </source>
</evidence>
<dbReference type="SUPFAM" id="SSF48208">
    <property type="entry name" value="Six-hairpin glycosidases"/>
    <property type="match status" value="1"/>
</dbReference>
<dbReference type="GO" id="GO:0005975">
    <property type="term" value="P:carbohydrate metabolic process"/>
    <property type="evidence" value="ECO:0007669"/>
    <property type="project" value="InterPro"/>
</dbReference>
<dbReference type="InterPro" id="IPR012341">
    <property type="entry name" value="6hp_glycosidase-like_sf"/>
</dbReference>
<dbReference type="Proteomes" id="UP000184073">
    <property type="component" value="Unassembled WGS sequence"/>
</dbReference>
<keyword evidence="1" id="KW-0732">Signal</keyword>
<keyword evidence="6" id="KW-1185">Reference proteome</keyword>
<dbReference type="InterPro" id="IPR016518">
    <property type="entry name" value="Alpha-L-fucosidase"/>
</dbReference>
<feature type="domain" description="Alpha fucosidase A-like C-terminal" evidence="3">
    <location>
        <begin position="738"/>
        <end position="789"/>
    </location>
</feature>
<evidence type="ECO:0000259" key="3">
    <source>
        <dbReference type="Pfam" id="PF21307"/>
    </source>
</evidence>
<accession>A0A1L9PYA0</accession>
<evidence type="ECO:0000313" key="5">
    <source>
        <dbReference type="EMBL" id="OJJ06443.1"/>
    </source>
</evidence>
<evidence type="ECO:0000259" key="4">
    <source>
        <dbReference type="Pfam" id="PF22124"/>
    </source>
</evidence>
<organism evidence="5 6">
    <name type="scientific">Aspergillus versicolor CBS 583.65</name>
    <dbReference type="NCBI Taxonomy" id="1036611"/>
    <lineage>
        <taxon>Eukaryota</taxon>
        <taxon>Fungi</taxon>
        <taxon>Dikarya</taxon>
        <taxon>Ascomycota</taxon>
        <taxon>Pezizomycotina</taxon>
        <taxon>Eurotiomycetes</taxon>
        <taxon>Eurotiomycetidae</taxon>
        <taxon>Eurotiales</taxon>
        <taxon>Aspergillaceae</taxon>
        <taxon>Aspergillus</taxon>
        <taxon>Aspergillus subgen. Nidulantes</taxon>
    </lineage>
</organism>
<feature type="domain" description="Glycosyl hydrolase family 95 N-terminal" evidence="2">
    <location>
        <begin position="20"/>
        <end position="274"/>
    </location>
</feature>
<feature type="domain" description="Glycosyl hydrolase family 95 catalytic" evidence="4">
    <location>
        <begin position="306"/>
        <end position="720"/>
    </location>
</feature>
<dbReference type="PANTHER" id="PTHR31084:SF3">
    <property type="entry name" value="ALPHA-FUCOSIDASE A"/>
    <property type="match status" value="1"/>
</dbReference>
<dbReference type="InterPro" id="IPR049053">
    <property type="entry name" value="AFCA-like_C"/>
</dbReference>
<dbReference type="GO" id="GO:0004560">
    <property type="term" value="F:alpha-L-fucosidase activity"/>
    <property type="evidence" value="ECO:0007669"/>
    <property type="project" value="InterPro"/>
</dbReference>
<dbReference type="Pfam" id="PF21307">
    <property type="entry name" value="Glyco_hydro_95_C"/>
    <property type="match status" value="1"/>
</dbReference>
<dbReference type="InterPro" id="IPR008928">
    <property type="entry name" value="6-hairpin_glycosidase_sf"/>
</dbReference>
<dbReference type="InterPro" id="IPR054363">
    <property type="entry name" value="GH95_cat"/>
</dbReference>